<dbReference type="SUPFAM" id="SSF46785">
    <property type="entry name" value="Winged helix' DNA-binding domain"/>
    <property type="match status" value="1"/>
</dbReference>
<evidence type="ECO:0000259" key="1">
    <source>
        <dbReference type="SMART" id="SM00347"/>
    </source>
</evidence>
<name>A0ABT6FWW2_9FLAO</name>
<sequence>MDYLQQIGFAGLNSRIKRLSDELLYSTRDYYKNADLDIEPNWHLIFLLLEEHESLTITEISQELRMSHPACVKIIKKMKKRDYIDTTTDKSDSRKQLLKLSGKAKDRLPLFHKHWDACIETTKDLIKKSPHFLQELSEFESLVSEENYMNRTIKNFDEL</sequence>
<proteinExistence type="predicted"/>
<evidence type="ECO:0000313" key="3">
    <source>
        <dbReference type="Proteomes" id="UP001529085"/>
    </source>
</evidence>
<dbReference type="SMART" id="SM00347">
    <property type="entry name" value="HTH_MARR"/>
    <property type="match status" value="1"/>
</dbReference>
<gene>
    <name evidence="2" type="ORF">P7122_00220</name>
</gene>
<comment type="caution">
    <text evidence="2">The sequence shown here is derived from an EMBL/GenBank/DDBJ whole genome shotgun (WGS) entry which is preliminary data.</text>
</comment>
<feature type="domain" description="HTH marR-type" evidence="1">
    <location>
        <begin position="31"/>
        <end position="131"/>
    </location>
</feature>
<dbReference type="Pfam" id="PF12802">
    <property type="entry name" value="MarR_2"/>
    <property type="match status" value="1"/>
</dbReference>
<keyword evidence="3" id="KW-1185">Reference proteome</keyword>
<dbReference type="PANTHER" id="PTHR33164:SF89">
    <property type="entry name" value="MARR FAMILY REGULATORY PROTEIN"/>
    <property type="match status" value="1"/>
</dbReference>
<dbReference type="InterPro" id="IPR036390">
    <property type="entry name" value="WH_DNA-bd_sf"/>
</dbReference>
<dbReference type="PANTHER" id="PTHR33164">
    <property type="entry name" value="TRANSCRIPTIONAL REGULATOR, MARR FAMILY"/>
    <property type="match status" value="1"/>
</dbReference>
<dbReference type="InterPro" id="IPR000835">
    <property type="entry name" value="HTH_MarR-typ"/>
</dbReference>
<dbReference type="InterPro" id="IPR036388">
    <property type="entry name" value="WH-like_DNA-bd_sf"/>
</dbReference>
<evidence type="ECO:0000313" key="2">
    <source>
        <dbReference type="EMBL" id="MDG4714280.1"/>
    </source>
</evidence>
<accession>A0ABT6FWW2</accession>
<dbReference type="Proteomes" id="UP001529085">
    <property type="component" value="Unassembled WGS sequence"/>
</dbReference>
<dbReference type="InterPro" id="IPR039422">
    <property type="entry name" value="MarR/SlyA-like"/>
</dbReference>
<dbReference type="RefSeq" id="WP_278003772.1">
    <property type="nucleotide sequence ID" value="NZ_JARSBN010000001.1"/>
</dbReference>
<organism evidence="2 3">
    <name type="scientific">Winogradskyella marincola</name>
    <dbReference type="NCBI Taxonomy" id="3037795"/>
    <lineage>
        <taxon>Bacteria</taxon>
        <taxon>Pseudomonadati</taxon>
        <taxon>Bacteroidota</taxon>
        <taxon>Flavobacteriia</taxon>
        <taxon>Flavobacteriales</taxon>
        <taxon>Flavobacteriaceae</taxon>
        <taxon>Winogradskyella</taxon>
    </lineage>
</organism>
<dbReference type="Gene3D" id="1.10.10.10">
    <property type="entry name" value="Winged helix-like DNA-binding domain superfamily/Winged helix DNA-binding domain"/>
    <property type="match status" value="1"/>
</dbReference>
<protein>
    <submittedName>
        <fullName evidence="2">Helix-turn-helix domain-containing protein</fullName>
    </submittedName>
</protein>
<dbReference type="EMBL" id="JARSBN010000001">
    <property type="protein sequence ID" value="MDG4714280.1"/>
    <property type="molecule type" value="Genomic_DNA"/>
</dbReference>
<reference evidence="2 3" key="1">
    <citation type="submission" date="2023-03" db="EMBL/GenBank/DDBJ databases">
        <title>Strain YYF002 represents a novel species in the genus Winogradskyella isolated from seawater.</title>
        <authorList>
            <person name="Fu Z.-Y."/>
        </authorList>
    </citation>
    <scope>NUCLEOTIDE SEQUENCE [LARGE SCALE GENOMIC DNA]</scope>
    <source>
        <strain evidence="2 3">YYF002</strain>
    </source>
</reference>